<dbReference type="STRING" id="1435377.SUSAZ_01300"/>
<evidence type="ECO:0000313" key="13">
    <source>
        <dbReference type="Proteomes" id="UP000065473"/>
    </source>
</evidence>
<dbReference type="PANTHER" id="PTHR42982">
    <property type="entry name" value="SEC-INDEPENDENT PROTEIN TRANSLOCASE PROTEIN TATA"/>
    <property type="match status" value="1"/>
</dbReference>
<feature type="coiled-coil region" evidence="9">
    <location>
        <begin position="69"/>
        <end position="96"/>
    </location>
</feature>
<evidence type="ECO:0000256" key="4">
    <source>
        <dbReference type="ARBA" id="ARBA00022692"/>
    </source>
</evidence>
<keyword evidence="9" id="KW-0175">Coiled coil</keyword>
<evidence type="ECO:0000256" key="1">
    <source>
        <dbReference type="ARBA" id="ARBA00004162"/>
    </source>
</evidence>
<dbReference type="GO" id="GO:0043953">
    <property type="term" value="P:protein transport by the Tat complex"/>
    <property type="evidence" value="ECO:0007669"/>
    <property type="project" value="InterPro"/>
</dbReference>
<protein>
    <submittedName>
        <fullName evidence="11">Twin arginine-targeting protein translocase</fullName>
    </submittedName>
</protein>
<dbReference type="Gene3D" id="1.20.5.3310">
    <property type="match status" value="1"/>
</dbReference>
<evidence type="ECO:0000313" key="12">
    <source>
        <dbReference type="Proteomes" id="UP000060043"/>
    </source>
</evidence>
<dbReference type="EMBL" id="CP013695">
    <property type="protein sequence ID" value="ALU32092.1"/>
    <property type="molecule type" value="Genomic_DNA"/>
</dbReference>
<keyword evidence="4" id="KW-0812">Transmembrane</keyword>
<dbReference type="NCBIfam" id="TIGR01411">
    <property type="entry name" value="tatAE"/>
    <property type="match status" value="1"/>
</dbReference>
<sequence length="96" mass="11026">MINMFGNWDQLLVVLIVAAILFFGATKLPELFRSLGKSVGEFKKGKMEAEMELMQMQQAQQAQQPVDKEAELQKKIQDLQRELEELKKQKQQSGQS</sequence>
<keyword evidence="5" id="KW-0653">Protein transport</keyword>
<evidence type="ECO:0000256" key="9">
    <source>
        <dbReference type="SAM" id="Coils"/>
    </source>
</evidence>
<dbReference type="GeneID" id="14550786"/>
<dbReference type="PaxDb" id="1435377-SUSAZ_01300"/>
<gene>
    <name evidence="10" type="ORF">ATY89_04995</name>
    <name evidence="11" type="ORF">ATZ20_08020</name>
</gene>
<organism evidence="11 12">
    <name type="scientific">Sulfolobus acidocaldarius</name>
    <dbReference type="NCBI Taxonomy" id="2285"/>
    <lineage>
        <taxon>Archaea</taxon>
        <taxon>Thermoproteota</taxon>
        <taxon>Thermoprotei</taxon>
        <taxon>Sulfolobales</taxon>
        <taxon>Sulfolobaceae</taxon>
        <taxon>Sulfolobus</taxon>
    </lineage>
</organism>
<name>A0A0U3HME3_9CREN</name>
<keyword evidence="2" id="KW-0813">Transport</keyword>
<evidence type="ECO:0000256" key="7">
    <source>
        <dbReference type="ARBA" id="ARBA00023010"/>
    </source>
</evidence>
<keyword evidence="7" id="KW-0811">Translocation</keyword>
<dbReference type="GO" id="GO:0005886">
    <property type="term" value="C:plasma membrane"/>
    <property type="evidence" value="ECO:0007669"/>
    <property type="project" value="UniProtKB-SubCell"/>
</dbReference>
<proteinExistence type="predicted"/>
<evidence type="ECO:0000256" key="8">
    <source>
        <dbReference type="ARBA" id="ARBA00023136"/>
    </source>
</evidence>
<dbReference type="Proteomes" id="UP000065473">
    <property type="component" value="Chromosome"/>
</dbReference>
<dbReference type="Pfam" id="PF02416">
    <property type="entry name" value="TatA_B_E"/>
    <property type="match status" value="1"/>
</dbReference>
<evidence type="ECO:0000256" key="2">
    <source>
        <dbReference type="ARBA" id="ARBA00022448"/>
    </source>
</evidence>
<dbReference type="InterPro" id="IPR003369">
    <property type="entry name" value="TatA/B/E"/>
</dbReference>
<evidence type="ECO:0000313" key="11">
    <source>
        <dbReference type="EMBL" id="ALU32092.1"/>
    </source>
</evidence>
<accession>A0A0U3HME3</accession>
<keyword evidence="3" id="KW-1003">Cell membrane</keyword>
<dbReference type="OrthoDB" id="27754at2157"/>
<reference evidence="12 13" key="1">
    <citation type="submission" date="2015-12" db="EMBL/GenBank/DDBJ databases">
        <title>A stable core within a dynamic pangenome in Sulfolobus acidocaldarius.</title>
        <authorList>
            <person name="Anderson R."/>
            <person name="Kouris A."/>
            <person name="Seward C."/>
            <person name="Campbell K."/>
            <person name="Whitaker R."/>
        </authorList>
    </citation>
    <scope>NUCLEOTIDE SEQUENCE [LARGE SCALE GENOMIC DNA]</scope>
    <source>
        <strain evidence="10 13">GG12-C01-09</strain>
        <strain evidence="11 12">NG05B_CO5_07</strain>
    </source>
</reference>
<evidence type="ECO:0000313" key="10">
    <source>
        <dbReference type="EMBL" id="ALU29363.1"/>
    </source>
</evidence>
<evidence type="ECO:0000256" key="5">
    <source>
        <dbReference type="ARBA" id="ARBA00022927"/>
    </source>
</evidence>
<dbReference type="Proteomes" id="UP000060043">
    <property type="component" value="Chromosome"/>
</dbReference>
<dbReference type="OMA" id="AEMEINQ"/>
<keyword evidence="6" id="KW-1133">Transmembrane helix</keyword>
<dbReference type="EMBL" id="CP013694">
    <property type="protein sequence ID" value="ALU29363.1"/>
    <property type="molecule type" value="Genomic_DNA"/>
</dbReference>
<dbReference type="InterPro" id="IPR006312">
    <property type="entry name" value="TatA/E"/>
</dbReference>
<dbReference type="AlphaFoldDB" id="A0A0U3HME3"/>
<comment type="subcellular location">
    <subcellularLocation>
        <location evidence="1">Cell membrane</location>
        <topology evidence="1">Single-pass membrane protein</topology>
    </subcellularLocation>
</comment>
<evidence type="ECO:0000256" key="6">
    <source>
        <dbReference type="ARBA" id="ARBA00022989"/>
    </source>
</evidence>
<evidence type="ECO:0000256" key="3">
    <source>
        <dbReference type="ARBA" id="ARBA00022475"/>
    </source>
</evidence>
<dbReference type="PANTHER" id="PTHR42982:SF1">
    <property type="entry name" value="SEC-INDEPENDENT PROTEIN TRANSLOCASE PROTEIN TATA"/>
    <property type="match status" value="1"/>
</dbReference>
<dbReference type="RefSeq" id="WP_011277175.1">
    <property type="nucleotide sequence ID" value="NZ_BHWZ01000001.1"/>
</dbReference>
<keyword evidence="8" id="KW-0472">Membrane</keyword>